<dbReference type="PANTHER" id="PTHR42912:SF89">
    <property type="entry name" value="PUTATIVE-RELATED"/>
    <property type="match status" value="1"/>
</dbReference>
<dbReference type="GO" id="GO:0032259">
    <property type="term" value="P:methylation"/>
    <property type="evidence" value="ECO:0007669"/>
    <property type="project" value="UniProtKB-KW"/>
</dbReference>
<dbReference type="InterPro" id="IPR029063">
    <property type="entry name" value="SAM-dependent_MTases_sf"/>
</dbReference>
<dbReference type="PANTHER" id="PTHR42912">
    <property type="entry name" value="METHYLTRANSFERASE"/>
    <property type="match status" value="1"/>
</dbReference>
<dbReference type="GO" id="GO:0008757">
    <property type="term" value="F:S-adenosylmethionine-dependent methyltransferase activity"/>
    <property type="evidence" value="ECO:0007669"/>
    <property type="project" value="InterPro"/>
</dbReference>
<dbReference type="AlphaFoldDB" id="A0A9X2IDZ8"/>
<keyword evidence="2" id="KW-0489">Methyltransferase</keyword>
<organism evidence="2 3">
    <name type="scientific">Nocardioides bruguierae</name>
    <dbReference type="NCBI Taxonomy" id="2945102"/>
    <lineage>
        <taxon>Bacteria</taxon>
        <taxon>Bacillati</taxon>
        <taxon>Actinomycetota</taxon>
        <taxon>Actinomycetes</taxon>
        <taxon>Propionibacteriales</taxon>
        <taxon>Nocardioidaceae</taxon>
        <taxon>Nocardioides</taxon>
    </lineage>
</organism>
<gene>
    <name evidence="2" type="ORF">M8330_04480</name>
</gene>
<keyword evidence="3" id="KW-1185">Reference proteome</keyword>
<protein>
    <submittedName>
        <fullName evidence="2">Class I SAM-dependent methyltransferase</fullName>
    </submittedName>
</protein>
<reference evidence="2" key="1">
    <citation type="submission" date="2022-05" db="EMBL/GenBank/DDBJ databases">
        <authorList>
            <person name="Tuo L."/>
        </authorList>
    </citation>
    <scope>NUCLEOTIDE SEQUENCE</scope>
    <source>
        <strain evidence="2">BSK12Z-4</strain>
    </source>
</reference>
<comment type="caution">
    <text evidence="2">The sequence shown here is derived from an EMBL/GenBank/DDBJ whole genome shotgun (WGS) entry which is preliminary data.</text>
</comment>
<evidence type="ECO:0000313" key="3">
    <source>
        <dbReference type="Proteomes" id="UP001139485"/>
    </source>
</evidence>
<dbReference type="RefSeq" id="WP_250826362.1">
    <property type="nucleotide sequence ID" value="NZ_JAMOIL010000003.1"/>
</dbReference>
<dbReference type="InterPro" id="IPR013216">
    <property type="entry name" value="Methyltransf_11"/>
</dbReference>
<dbReference type="Gene3D" id="3.40.50.150">
    <property type="entry name" value="Vaccinia Virus protein VP39"/>
    <property type="match status" value="1"/>
</dbReference>
<evidence type="ECO:0000259" key="1">
    <source>
        <dbReference type="Pfam" id="PF08241"/>
    </source>
</evidence>
<dbReference type="InterPro" id="IPR050508">
    <property type="entry name" value="Methyltransf_Superfamily"/>
</dbReference>
<dbReference type="EMBL" id="JAMOIL010000003">
    <property type="protein sequence ID" value="MCM0619553.1"/>
    <property type="molecule type" value="Genomic_DNA"/>
</dbReference>
<accession>A0A9X2IDZ8</accession>
<evidence type="ECO:0000313" key="2">
    <source>
        <dbReference type="EMBL" id="MCM0619553.1"/>
    </source>
</evidence>
<proteinExistence type="predicted"/>
<feature type="domain" description="Methyltransferase type 11" evidence="1">
    <location>
        <begin position="34"/>
        <end position="123"/>
    </location>
</feature>
<name>A0A9X2IDZ8_9ACTN</name>
<keyword evidence="2" id="KW-0808">Transferase</keyword>
<dbReference type="Proteomes" id="UP001139485">
    <property type="component" value="Unassembled WGS sequence"/>
</dbReference>
<dbReference type="Pfam" id="PF08241">
    <property type="entry name" value="Methyltransf_11"/>
    <property type="match status" value="1"/>
</dbReference>
<sequence>MTEPRAGVDVGWNHNVHHHPRLCRLLAGLPAPALDVGCGDGGLVAALRASGTPAWGCDPDHAAVAAAVPGARGRLLRGSAESLPVPDSSCGGVVLVAVLHHVDAALALAEARRVVVPGGRVVVLSVARARGWRDLPTEAADVLAHQVLSRTRGRWHEPPTARAEPTRTWAEEAALLQRHLPGARTRRVRLWRSVTVWDAPA</sequence>
<dbReference type="SUPFAM" id="SSF53335">
    <property type="entry name" value="S-adenosyl-L-methionine-dependent methyltransferases"/>
    <property type="match status" value="1"/>
</dbReference>